<dbReference type="SMART" id="SM00448">
    <property type="entry name" value="REC"/>
    <property type="match status" value="1"/>
</dbReference>
<dbReference type="OrthoDB" id="671006at2"/>
<dbReference type="PANTHER" id="PTHR44520:SF2">
    <property type="entry name" value="RESPONSE REGULATOR RCP1"/>
    <property type="match status" value="1"/>
</dbReference>
<dbReference type="SUPFAM" id="SSF52172">
    <property type="entry name" value="CheY-like"/>
    <property type="match status" value="1"/>
</dbReference>
<dbReference type="PANTHER" id="PTHR44520">
    <property type="entry name" value="RESPONSE REGULATOR RCP1-RELATED"/>
    <property type="match status" value="1"/>
</dbReference>
<dbReference type="InterPro" id="IPR052893">
    <property type="entry name" value="TCS_response_regulator"/>
</dbReference>
<evidence type="ECO:0000313" key="3">
    <source>
        <dbReference type="EMBL" id="AUD05868.1"/>
    </source>
</evidence>
<dbReference type="InterPro" id="IPR011006">
    <property type="entry name" value="CheY-like_superfamily"/>
</dbReference>
<dbReference type="GO" id="GO:0000160">
    <property type="term" value="P:phosphorelay signal transduction system"/>
    <property type="evidence" value="ECO:0007669"/>
    <property type="project" value="InterPro"/>
</dbReference>
<feature type="modified residue" description="4-aspartylphosphate" evidence="1">
    <location>
        <position position="65"/>
    </location>
</feature>
<keyword evidence="4" id="KW-1185">Reference proteome</keyword>
<keyword evidence="1" id="KW-0597">Phosphoprotein</keyword>
<name>A0A2K8Z7P3_9BACT</name>
<organism evidence="3 4">
    <name type="scientific">Spirosoma pollinicola</name>
    <dbReference type="NCBI Taxonomy" id="2057025"/>
    <lineage>
        <taxon>Bacteria</taxon>
        <taxon>Pseudomonadati</taxon>
        <taxon>Bacteroidota</taxon>
        <taxon>Cytophagia</taxon>
        <taxon>Cytophagales</taxon>
        <taxon>Cytophagaceae</taxon>
        <taxon>Spirosoma</taxon>
    </lineage>
</organism>
<feature type="domain" description="Response regulatory" evidence="2">
    <location>
        <begin position="7"/>
        <end position="132"/>
    </location>
</feature>
<dbReference type="Proteomes" id="UP000232883">
    <property type="component" value="Chromosome"/>
</dbReference>
<evidence type="ECO:0000313" key="4">
    <source>
        <dbReference type="Proteomes" id="UP000232883"/>
    </source>
</evidence>
<dbReference type="KEGG" id="spir:CWM47_30885"/>
<dbReference type="PROSITE" id="PS50110">
    <property type="entry name" value="RESPONSE_REGULATORY"/>
    <property type="match status" value="1"/>
</dbReference>
<dbReference type="Pfam" id="PF00072">
    <property type="entry name" value="Response_reg"/>
    <property type="match status" value="1"/>
</dbReference>
<reference evidence="3 4" key="1">
    <citation type="submission" date="2017-11" db="EMBL/GenBank/DDBJ databases">
        <title>Taxonomic description and genome sequences of Spirosoma HA7 sp. nov., isolated from pollen microhabitat of Corylus avellana.</title>
        <authorList>
            <person name="Ambika Manirajan B."/>
            <person name="Suarez C."/>
            <person name="Ratering S."/>
            <person name="Geissler-Plaum R."/>
            <person name="Cardinale M."/>
            <person name="Sylvia S."/>
        </authorList>
    </citation>
    <scope>NUCLEOTIDE SEQUENCE [LARGE SCALE GENOMIC DNA]</scope>
    <source>
        <strain evidence="3 4">HA7</strain>
    </source>
</reference>
<dbReference type="Gene3D" id="3.40.50.2300">
    <property type="match status" value="1"/>
</dbReference>
<sequence length="141" mass="15541">MKTTTSLIYMADDDADDRYFIRQAIHATDPSVTIIEAEDGDHLLSLLDNWSQEPSPHPVHLILLDINMPKSNGLETLLVLKANPMLQYIPTVMFSTSAHPDQVATAYQSGINSYIQKPVSSLDMKPIAQALNVCFLNAGSI</sequence>
<proteinExistence type="predicted"/>
<accession>A0A2K8Z7P3</accession>
<dbReference type="AlphaFoldDB" id="A0A2K8Z7P3"/>
<dbReference type="EMBL" id="CP025096">
    <property type="protein sequence ID" value="AUD05868.1"/>
    <property type="molecule type" value="Genomic_DNA"/>
</dbReference>
<dbReference type="RefSeq" id="WP_100992419.1">
    <property type="nucleotide sequence ID" value="NZ_CP025096.1"/>
</dbReference>
<evidence type="ECO:0000256" key="1">
    <source>
        <dbReference type="PROSITE-ProRule" id="PRU00169"/>
    </source>
</evidence>
<dbReference type="InterPro" id="IPR001789">
    <property type="entry name" value="Sig_transdc_resp-reg_receiver"/>
</dbReference>
<evidence type="ECO:0000259" key="2">
    <source>
        <dbReference type="PROSITE" id="PS50110"/>
    </source>
</evidence>
<gene>
    <name evidence="3" type="ORF">CWM47_30885</name>
</gene>
<protein>
    <submittedName>
        <fullName evidence="3">Response regulator</fullName>
    </submittedName>
</protein>